<proteinExistence type="predicted"/>
<accession>A0A1G9E1Q0</accession>
<feature type="transmembrane region" description="Helical" evidence="1">
    <location>
        <begin position="79"/>
        <end position="97"/>
    </location>
</feature>
<evidence type="ECO:0000313" key="3">
    <source>
        <dbReference type="Proteomes" id="UP000242700"/>
    </source>
</evidence>
<protein>
    <submittedName>
        <fullName evidence="2">Conserved hypothetical integral membrane protein TIGR02206</fullName>
    </submittedName>
</protein>
<dbReference type="AlphaFoldDB" id="A0A1G9E1Q0"/>
<dbReference type="EMBL" id="FNFI01000014">
    <property type="protein sequence ID" value="SDK70042.1"/>
    <property type="molecule type" value="Genomic_DNA"/>
</dbReference>
<keyword evidence="1" id="KW-1133">Transmembrane helix</keyword>
<feature type="transmembrane region" description="Helical" evidence="1">
    <location>
        <begin position="158"/>
        <end position="181"/>
    </location>
</feature>
<feature type="transmembrane region" description="Helical" evidence="1">
    <location>
        <begin position="20"/>
        <end position="36"/>
    </location>
</feature>
<sequence>MQSFLDPNAPLVQIGDMNHLMYLIGISVILFAVFTFRKQIKEYPKQVMLGILIVSVVQRIISASYYFIVGEFTVTDSLPLHICRVVCYLIIIQFFVRKPWLDQVIFYWGIFAYASFVYPVGISPAIHMLGISFFMLHSLIIIYPIIRSFINGFVPSIRGALQAAVTFAVYLTCMQLLNNAIGSNYFYTEDRPFLNDLNEPVYFFLNMFGIGIGFVIVALIIHLVINYFQAKKLKTENSKEKTLV</sequence>
<feature type="transmembrane region" description="Helical" evidence="1">
    <location>
        <begin position="201"/>
        <end position="225"/>
    </location>
</feature>
<name>A0A1G9E1Q0_9STAP</name>
<feature type="transmembrane region" description="Helical" evidence="1">
    <location>
        <begin position="128"/>
        <end position="146"/>
    </location>
</feature>
<keyword evidence="1" id="KW-0812">Transmembrane</keyword>
<dbReference type="RefSeq" id="WP_092599769.1">
    <property type="nucleotide sequence ID" value="NZ_FNFI01000014.1"/>
</dbReference>
<evidence type="ECO:0000313" key="2">
    <source>
        <dbReference type="EMBL" id="SDK70042.1"/>
    </source>
</evidence>
<dbReference type="OrthoDB" id="9813172at2"/>
<organism evidence="2 3">
    <name type="scientific">Jeotgalicoccus aerolatus</name>
    <dbReference type="NCBI Taxonomy" id="709510"/>
    <lineage>
        <taxon>Bacteria</taxon>
        <taxon>Bacillati</taxon>
        <taxon>Bacillota</taxon>
        <taxon>Bacilli</taxon>
        <taxon>Bacillales</taxon>
        <taxon>Staphylococcaceae</taxon>
        <taxon>Jeotgalicoccus</taxon>
    </lineage>
</organism>
<reference evidence="3" key="1">
    <citation type="submission" date="2016-10" db="EMBL/GenBank/DDBJ databases">
        <authorList>
            <person name="Varghese N."/>
            <person name="Submissions S."/>
        </authorList>
    </citation>
    <scope>NUCLEOTIDE SEQUENCE [LARGE SCALE GENOMIC DNA]</scope>
    <source>
        <strain evidence="3">CGMCC 1.8911</strain>
    </source>
</reference>
<feature type="transmembrane region" description="Helical" evidence="1">
    <location>
        <begin position="104"/>
        <end position="122"/>
    </location>
</feature>
<feature type="transmembrane region" description="Helical" evidence="1">
    <location>
        <begin position="48"/>
        <end position="67"/>
    </location>
</feature>
<dbReference type="Pfam" id="PF14808">
    <property type="entry name" value="TMEM164"/>
    <property type="match status" value="1"/>
</dbReference>
<gene>
    <name evidence="2" type="ORF">SAMN05216187_11419</name>
</gene>
<dbReference type="NCBIfam" id="TIGR02206">
    <property type="entry name" value="intg_mem_TP0381"/>
    <property type="match status" value="1"/>
</dbReference>
<dbReference type="InterPro" id="IPR011737">
    <property type="entry name" value="CHP02206_TP0381"/>
</dbReference>
<dbReference type="Proteomes" id="UP000242700">
    <property type="component" value="Unassembled WGS sequence"/>
</dbReference>
<evidence type="ECO:0000256" key="1">
    <source>
        <dbReference type="SAM" id="Phobius"/>
    </source>
</evidence>
<dbReference type="STRING" id="586411.SAMN05216187_11419"/>
<keyword evidence="1" id="KW-0472">Membrane</keyword>